<evidence type="ECO:0000259" key="5">
    <source>
        <dbReference type="PROSITE" id="PS50931"/>
    </source>
</evidence>
<dbReference type="InterPro" id="IPR050389">
    <property type="entry name" value="LysR-type_TF"/>
</dbReference>
<proteinExistence type="inferred from homology"/>
<dbReference type="InterPro" id="IPR005119">
    <property type="entry name" value="LysR_subst-bd"/>
</dbReference>
<reference evidence="6 7" key="1">
    <citation type="submission" date="2020-08" db="EMBL/GenBank/DDBJ databases">
        <title>Genomic Encyclopedia of Type Strains, Phase IV (KMG-IV): sequencing the most valuable type-strain genomes for metagenomic binning, comparative biology and taxonomic classification.</title>
        <authorList>
            <person name="Goeker M."/>
        </authorList>
    </citation>
    <scope>NUCLEOTIDE SEQUENCE [LARGE SCALE GENOMIC DNA]</scope>
    <source>
        <strain evidence="6 7">DSM 22198</strain>
    </source>
</reference>
<dbReference type="Gene3D" id="3.40.190.10">
    <property type="entry name" value="Periplasmic binding protein-like II"/>
    <property type="match status" value="2"/>
</dbReference>
<keyword evidence="3" id="KW-0238">DNA-binding</keyword>
<dbReference type="InterPro" id="IPR036390">
    <property type="entry name" value="WH_DNA-bd_sf"/>
</dbReference>
<protein>
    <submittedName>
        <fullName evidence="6">LysR family nod box-dependent transcriptional activator</fullName>
    </submittedName>
</protein>
<dbReference type="SUPFAM" id="SSF46785">
    <property type="entry name" value="Winged helix' DNA-binding domain"/>
    <property type="match status" value="1"/>
</dbReference>
<gene>
    <name evidence="6" type="ORF">FHS74_003824</name>
</gene>
<evidence type="ECO:0000313" key="6">
    <source>
        <dbReference type="EMBL" id="MBB6253255.1"/>
    </source>
</evidence>
<dbReference type="EMBL" id="JACIIZ010000011">
    <property type="protein sequence ID" value="MBB6253255.1"/>
    <property type="molecule type" value="Genomic_DNA"/>
</dbReference>
<comment type="similarity">
    <text evidence="1">Belongs to the LysR transcriptional regulatory family.</text>
</comment>
<evidence type="ECO:0000256" key="2">
    <source>
        <dbReference type="ARBA" id="ARBA00023015"/>
    </source>
</evidence>
<keyword evidence="7" id="KW-1185">Reference proteome</keyword>
<dbReference type="Gene3D" id="1.10.10.10">
    <property type="entry name" value="Winged helix-like DNA-binding domain superfamily/Winged helix DNA-binding domain"/>
    <property type="match status" value="1"/>
</dbReference>
<evidence type="ECO:0000256" key="4">
    <source>
        <dbReference type="ARBA" id="ARBA00023163"/>
    </source>
</evidence>
<dbReference type="Pfam" id="PF00126">
    <property type="entry name" value="HTH_1"/>
    <property type="match status" value="1"/>
</dbReference>
<evidence type="ECO:0000313" key="7">
    <source>
        <dbReference type="Proteomes" id="UP000539175"/>
    </source>
</evidence>
<name>A0A7X0B224_9PROT</name>
<dbReference type="GO" id="GO:0003677">
    <property type="term" value="F:DNA binding"/>
    <property type="evidence" value="ECO:0007669"/>
    <property type="project" value="UniProtKB-KW"/>
</dbReference>
<dbReference type="Pfam" id="PF03466">
    <property type="entry name" value="LysR_substrate"/>
    <property type="match status" value="1"/>
</dbReference>
<accession>A0A7X0B224</accession>
<dbReference type="SUPFAM" id="SSF53850">
    <property type="entry name" value="Periplasmic binding protein-like II"/>
    <property type="match status" value="1"/>
</dbReference>
<keyword evidence="2" id="KW-0805">Transcription regulation</keyword>
<dbReference type="AlphaFoldDB" id="A0A7X0B224"/>
<evidence type="ECO:0000256" key="3">
    <source>
        <dbReference type="ARBA" id="ARBA00023125"/>
    </source>
</evidence>
<dbReference type="PANTHER" id="PTHR30118">
    <property type="entry name" value="HTH-TYPE TRANSCRIPTIONAL REGULATOR LEUO-RELATED"/>
    <property type="match status" value="1"/>
</dbReference>
<dbReference type="PROSITE" id="PS50931">
    <property type="entry name" value="HTH_LYSR"/>
    <property type="match status" value="1"/>
</dbReference>
<dbReference type="InterPro" id="IPR036388">
    <property type="entry name" value="WH-like_DNA-bd_sf"/>
</dbReference>
<feature type="domain" description="HTH lysR-type" evidence="5">
    <location>
        <begin position="6"/>
        <end position="63"/>
    </location>
</feature>
<comment type="caution">
    <text evidence="6">The sequence shown here is derived from an EMBL/GenBank/DDBJ whole genome shotgun (WGS) entry which is preliminary data.</text>
</comment>
<dbReference type="GO" id="GO:0003700">
    <property type="term" value="F:DNA-binding transcription factor activity"/>
    <property type="evidence" value="ECO:0007669"/>
    <property type="project" value="InterPro"/>
</dbReference>
<dbReference type="PANTHER" id="PTHR30118:SF6">
    <property type="entry name" value="HTH-TYPE TRANSCRIPTIONAL REGULATOR LEUO"/>
    <property type="match status" value="1"/>
</dbReference>
<evidence type="ECO:0000256" key="1">
    <source>
        <dbReference type="ARBA" id="ARBA00009437"/>
    </source>
</evidence>
<sequence>MRFERLDLNLLVALDALLAECNVSAAGERLCLSQSAMSGTLNRLRDYFGDELLVSAGRHLVPTARARALVAPVREVLHQIKTTIATPPDFDAATCERDLTIMASDYVLTVLLAEALQVIAAAAPGLTFTVLPLDDKPQAQLERGRVDLLIGQEAAASENHPATLLFEDEYVVVGCAGNPRLRRPIDAERYYAMGHVVTEIGATRQPAFDERVLRQDARKRRVEVVAPSFAAVPALVVGTDRIATVQRRLAEQQARHLPLRILPLPVALPSLRLVAQWHKAGAQDAALRWVVDRVKAQAQALAPRDNASRVVQAAE</sequence>
<organism evidence="6 7">
    <name type="scientific">Nitrospirillum iridis</name>
    <dbReference type="NCBI Taxonomy" id="765888"/>
    <lineage>
        <taxon>Bacteria</taxon>
        <taxon>Pseudomonadati</taxon>
        <taxon>Pseudomonadota</taxon>
        <taxon>Alphaproteobacteria</taxon>
        <taxon>Rhodospirillales</taxon>
        <taxon>Azospirillaceae</taxon>
        <taxon>Nitrospirillum</taxon>
    </lineage>
</organism>
<keyword evidence="4" id="KW-0804">Transcription</keyword>
<dbReference type="Proteomes" id="UP000539175">
    <property type="component" value="Unassembled WGS sequence"/>
</dbReference>
<dbReference type="InterPro" id="IPR000847">
    <property type="entry name" value="LysR_HTH_N"/>
</dbReference>